<accession>A0A2X2CP72</accession>
<evidence type="ECO:0000313" key="2">
    <source>
        <dbReference type="EMBL" id="SPZ09728.1"/>
    </source>
</evidence>
<name>A0A2X2CP72_PSELU</name>
<dbReference type="InterPro" id="IPR009683">
    <property type="entry name" value="Extensin-like_C"/>
</dbReference>
<protein>
    <submittedName>
        <fullName evidence="2">Extensin-like, C-terminal</fullName>
    </submittedName>
</protein>
<dbReference type="Proteomes" id="UP000250443">
    <property type="component" value="Unassembled WGS sequence"/>
</dbReference>
<feature type="domain" description="Extensin-like C-terminal" evidence="1">
    <location>
        <begin position="59"/>
        <end position="230"/>
    </location>
</feature>
<evidence type="ECO:0000313" key="3">
    <source>
        <dbReference type="Proteomes" id="UP000250443"/>
    </source>
</evidence>
<organism evidence="2 3">
    <name type="scientific">Pseudomonas luteola</name>
    <dbReference type="NCBI Taxonomy" id="47886"/>
    <lineage>
        <taxon>Bacteria</taxon>
        <taxon>Pseudomonadati</taxon>
        <taxon>Pseudomonadota</taxon>
        <taxon>Gammaproteobacteria</taxon>
        <taxon>Pseudomonadales</taxon>
        <taxon>Pseudomonadaceae</taxon>
        <taxon>Pseudomonas</taxon>
    </lineage>
</organism>
<sequence>MRYVFALMCLIILVAGIGLAYDWIRVPPQWNPFKPLDVRQPPNFLTRYKLMRLQHDPELCAQALQTSPLRYAQMPANAGTKQCPLENVVRVQRSNVAFSGSFLATCPLATAYALFELHTLQPAAEAVFGQRVVSVEHFGSFACRNIYHRANARRSEHATANALDLAGFRLENGQRITVARDWKGDDSKARFLHLLREGACKSFNTTLSPNYNAAHHDHFHLDMGGFHVCR</sequence>
<gene>
    <name evidence="2" type="ORF">NCTC11842_03310</name>
</gene>
<reference evidence="2 3" key="1">
    <citation type="submission" date="2018-06" db="EMBL/GenBank/DDBJ databases">
        <authorList>
            <consortium name="Pathogen Informatics"/>
            <person name="Doyle S."/>
        </authorList>
    </citation>
    <scope>NUCLEOTIDE SEQUENCE [LARGE SCALE GENOMIC DNA]</scope>
    <source>
        <strain evidence="2 3">NCTC11842</strain>
    </source>
</reference>
<dbReference type="RefSeq" id="WP_010797621.1">
    <property type="nucleotide sequence ID" value="NZ_CP069262.1"/>
</dbReference>
<proteinExistence type="predicted"/>
<evidence type="ECO:0000259" key="1">
    <source>
        <dbReference type="Pfam" id="PF06904"/>
    </source>
</evidence>
<dbReference type="Pfam" id="PF06904">
    <property type="entry name" value="Extensin-like_C"/>
    <property type="match status" value="1"/>
</dbReference>
<dbReference type="EMBL" id="UAUF01000013">
    <property type="protein sequence ID" value="SPZ09728.1"/>
    <property type="molecule type" value="Genomic_DNA"/>
</dbReference>
<dbReference type="AlphaFoldDB" id="A0A2X2CP72"/>